<dbReference type="OrthoDB" id="397115at2"/>
<feature type="transmembrane region" description="Helical" evidence="1">
    <location>
        <begin position="25"/>
        <end position="48"/>
    </location>
</feature>
<proteinExistence type="predicted"/>
<evidence type="ECO:0000256" key="1">
    <source>
        <dbReference type="SAM" id="Phobius"/>
    </source>
</evidence>
<dbReference type="STRING" id="29554.MCAN360_0629"/>
<dbReference type="AlphaFoldDB" id="A0A077L5Y9"/>
<feature type="transmembrane region" description="Helical" evidence="1">
    <location>
        <begin position="114"/>
        <end position="138"/>
    </location>
</feature>
<reference evidence="3" key="1">
    <citation type="journal article" date="2014" name="Genome Announc.">
        <title>Complete Genome Sequence of Mycoplasma canadense Strain HAZ 360_1 from Bovine Mastitic Milk in Japan.</title>
        <authorList>
            <person name="Hata E."/>
        </authorList>
    </citation>
    <scope>NUCLEOTIDE SEQUENCE [LARGE SCALE GENOMIC DNA]</scope>
    <source>
        <strain evidence="3">HAZ360_1</strain>
    </source>
</reference>
<protein>
    <submittedName>
        <fullName evidence="2">Uncharacterized protein</fullName>
    </submittedName>
</protein>
<keyword evidence="3" id="KW-1185">Reference proteome</keyword>
<keyword evidence="1" id="KW-0472">Membrane</keyword>
<sequence>MNLLFLEMAEKSSKVVQKTQNNTSYFAYSFILTILFIINIYFLIKFFIGFKRSIDKTKKILGEFLVKKHIQGFNIKNNAFFNIIIISLLIMTQIVFSAVVFVKVRQNNETSFKTLFALGFTTGSILALSFLIFTLILYKIKFNYPQYNKKSESEIFSEIISLKESKNKTLNLNFPKKININYDNLKGSNILLANLLVKWISNYNSLEEKEFKKQYHIFLNQLFKINYFEEVVNKISNNEFKTAQTLISDSVSIDESMNLDKIEKEILWMDKVDKKAKIINETKDLSKLSKEEFNKKYEEYVYESRINDPIYQSTSKNSWLFYRDSETEDLFFNTSSLISYTIDDLEVVYEKELLEFLKDYKEFLISKFLLTKSI</sequence>
<dbReference type="RefSeq" id="WP_045434082.1">
    <property type="nucleotide sequence ID" value="NZ_AP014631.1"/>
</dbReference>
<dbReference type="EMBL" id="AP014631">
    <property type="protein sequence ID" value="BAP39705.1"/>
    <property type="molecule type" value="Genomic_DNA"/>
</dbReference>
<keyword evidence="1" id="KW-0812">Transmembrane</keyword>
<gene>
    <name evidence="2" type="ORF">MCAN360_0629</name>
</gene>
<accession>A0A077L5Y9</accession>
<feature type="transmembrane region" description="Helical" evidence="1">
    <location>
        <begin position="79"/>
        <end position="102"/>
    </location>
</feature>
<evidence type="ECO:0000313" key="2">
    <source>
        <dbReference type="EMBL" id="BAP39705.1"/>
    </source>
</evidence>
<name>A0A077L5Y9_9BACT</name>
<dbReference type="HOGENOM" id="CLU_747668_0_0_14"/>
<organism evidence="2 3">
    <name type="scientific">Metamycoplasma canadense</name>
    <dbReference type="NCBI Taxonomy" id="29554"/>
    <lineage>
        <taxon>Bacteria</taxon>
        <taxon>Bacillati</taxon>
        <taxon>Mycoplasmatota</taxon>
        <taxon>Mycoplasmoidales</taxon>
        <taxon>Metamycoplasmataceae</taxon>
        <taxon>Metamycoplasma</taxon>
    </lineage>
</organism>
<dbReference type="Proteomes" id="UP000031641">
    <property type="component" value="Chromosome"/>
</dbReference>
<dbReference type="KEGG" id="mcan:MCAN360_0629"/>
<evidence type="ECO:0000313" key="3">
    <source>
        <dbReference type="Proteomes" id="UP000031641"/>
    </source>
</evidence>
<keyword evidence="1" id="KW-1133">Transmembrane helix</keyword>